<dbReference type="InterPro" id="IPR029052">
    <property type="entry name" value="Metallo-depent_PP-like"/>
</dbReference>
<reference key="2">
    <citation type="submission" date="2010-11" db="EMBL/GenBank/DDBJ databases">
        <authorList>
            <person name="Lin H."/>
            <person name="Doddapaneni H.V."/>
            <person name="Lou B."/>
            <person name="Civerolo E.L."/>
            <person name="Chen C."/>
            <person name="Duan Y."/>
            <person name="Zhou L."/>
            <person name="Glynn J."/>
        </authorList>
    </citation>
    <scope>NUCLEOTIDE SEQUENCE</scope>
    <source>
        <strain>CLso-ZC1</strain>
    </source>
</reference>
<reference evidence="2 3" key="3">
    <citation type="journal article" date="2011" name="PLoS ONE">
        <title>The Complete Genome Sequence of 'Candidatus Liberibacter solanacearum', the Bacterium Associated with Potato Zebra Chip Disease.</title>
        <authorList>
            <person name="Lin H."/>
            <person name="Lou B."/>
            <person name="Glynn J.M."/>
            <person name="Doddapaneni H."/>
            <person name="Civerolo E.L."/>
            <person name="Chen C."/>
            <person name="Duan Y."/>
            <person name="Zhou L."/>
            <person name="Vahling C.M."/>
        </authorList>
    </citation>
    <scope>NUCLEOTIDE SEQUENCE [LARGE SCALE GENOMIC DNA]</scope>
    <source>
        <strain evidence="2 3">CLso-ZC1</strain>
    </source>
</reference>
<evidence type="ECO:0000256" key="1">
    <source>
        <dbReference type="SAM" id="Phobius"/>
    </source>
</evidence>
<dbReference type="HOGENOM" id="CLU_043788_0_0_5"/>
<dbReference type="Gene3D" id="3.60.21.10">
    <property type="match status" value="1"/>
</dbReference>
<keyword evidence="1" id="KW-1133">Transmembrane helix</keyword>
<dbReference type="eggNOG" id="COG5555">
    <property type="taxonomic scope" value="Bacteria"/>
</dbReference>
<protein>
    <submittedName>
        <fullName evidence="2">Uncharacterized protein</fullName>
    </submittedName>
</protein>
<reference evidence="3" key="1">
    <citation type="submission" date="2010-11" db="EMBL/GenBank/DDBJ databases">
        <title>Complete genome sequence of Candidatus Liberibacter solanacearum CLso-ZC1.</title>
        <authorList>
            <person name="Lin H."/>
            <person name="Doddapaneni H.V."/>
            <person name="Lou B."/>
            <person name="Civerolo E.L."/>
            <person name="Chen C."/>
            <person name="Duan Y."/>
            <person name="Zhou L."/>
            <person name="Glynn J."/>
        </authorList>
    </citation>
    <scope>NUCLEOTIDE SEQUENCE [LARGE SCALE GENOMIC DNA]</scope>
    <source>
        <strain evidence="3">CLso-ZC1</strain>
    </source>
</reference>
<feature type="transmembrane region" description="Helical" evidence="1">
    <location>
        <begin position="38"/>
        <end position="64"/>
    </location>
</feature>
<dbReference type="AlphaFoldDB" id="E4UE25"/>
<organism evidence="2 3">
    <name type="scientific">Liberibacter solanacearum (strain CLso-ZC1)</name>
    <dbReference type="NCBI Taxonomy" id="658172"/>
    <lineage>
        <taxon>Bacteria</taxon>
        <taxon>Pseudomonadati</taxon>
        <taxon>Pseudomonadota</taxon>
        <taxon>Alphaproteobacteria</taxon>
        <taxon>Hyphomicrobiales</taxon>
        <taxon>Rhizobiaceae</taxon>
        <taxon>Liberibacter</taxon>
    </lineage>
</organism>
<keyword evidence="1" id="KW-0812">Transmembrane</keyword>
<sequence length="494" mass="57404">MKRNIVGIKLCAKMKIFKNKLKIHFFNKLLFFSKKGNFAMISAIMIPSLALLLGIVLVTSNYLLHKYSVESASEEALSHGMSLICYQNDIERDNLAKIILNDLIVSLKKNNFTKQEADLVAKNSKIDITTLINDSTNVKSYHFYIKSVYKMPLNKITKIFYPKDLTIVTNVNKIVPCPYTSYVMLSNPRARQFNSDWDLIHRRTVNAINSIITDKNIKYMIINGSMTNFDPSHYYTAEVKQFNNVYRHLNVPIFRSIGTRDYVDNNGICRDGDVLTNFSTYSCAFAALNDLSWRIINEYKYKLPEINYDVKRWIDYCFFQTIHHIRGSLAYTWNDKNIHFVQLNNSLFYSSHFYPITHEFDCEIEPTMHPGELTASWLEQDLRKARKENKTIILFVDQLHDFYSSSQLQAFKDLLIRHKIAAVFSGLEPGKEEEFVYDNNNHVTKFYNTGVAIPRYGHFMLLENRGHSLDVLIYNTSNRIATLAKKMSSITLPH</sequence>
<dbReference type="KEGG" id="lso:CKC_05540"/>
<keyword evidence="1" id="KW-0472">Membrane</keyword>
<name>E4UE25_LIBSC</name>
<proteinExistence type="predicted"/>
<dbReference type="SUPFAM" id="SSF56300">
    <property type="entry name" value="Metallo-dependent phosphatases"/>
    <property type="match status" value="1"/>
</dbReference>
<dbReference type="EMBL" id="CP002371">
    <property type="protein sequence ID" value="ADR52853.1"/>
    <property type="molecule type" value="Genomic_DNA"/>
</dbReference>
<evidence type="ECO:0000313" key="3">
    <source>
        <dbReference type="Proteomes" id="UP000007038"/>
    </source>
</evidence>
<dbReference type="STRING" id="658172.CKC_05540"/>
<dbReference type="Proteomes" id="UP000007038">
    <property type="component" value="Chromosome"/>
</dbReference>
<gene>
    <name evidence="2" type="ordered locus">CKC_05540</name>
</gene>
<evidence type="ECO:0000313" key="2">
    <source>
        <dbReference type="EMBL" id="ADR52853.1"/>
    </source>
</evidence>
<accession>E4UE25</accession>